<sequence length="205" mass="22339">MDGLVLHEYAASGNCYKIRLTAGLLGLALERRDYDILKGETRTDAFLASVNANGRIPVLQIGDAFLPESNAACFYLADGSALIPDDRFDRADMLRWMFFEQYNHEPNIATLRFWIAFVGLDALSDIQRGQIAAKRSAGEAALDVMEKHLAGRRFFVGDALSLADIALYAYTHVAGEGGFDLAAYPAVGRWLATVAATPGFVTIDA</sequence>
<dbReference type="PROSITE" id="PS50405">
    <property type="entry name" value="GST_CTER"/>
    <property type="match status" value="1"/>
</dbReference>
<dbReference type="InterPro" id="IPR036249">
    <property type="entry name" value="Thioredoxin-like_sf"/>
</dbReference>
<evidence type="ECO:0000259" key="3">
    <source>
        <dbReference type="PROSITE" id="PS50405"/>
    </source>
</evidence>
<dbReference type="PANTHER" id="PTHR44051:SF2">
    <property type="entry name" value="HYPOTHETICAL GLUTATHIONE S-TRANSFERASE LIKE PROTEIN"/>
    <property type="match status" value="1"/>
</dbReference>
<dbReference type="PROSITE" id="PS50404">
    <property type="entry name" value="GST_NTER"/>
    <property type="match status" value="1"/>
</dbReference>
<dbReference type="SUPFAM" id="SSF52833">
    <property type="entry name" value="Thioredoxin-like"/>
    <property type="match status" value="1"/>
</dbReference>
<gene>
    <name evidence="4" type="ORF">DI623_04280</name>
</gene>
<evidence type="ECO:0000313" key="5">
    <source>
        <dbReference type="Proteomes" id="UP000249066"/>
    </source>
</evidence>
<organism evidence="4 5">
    <name type="scientific">Sphingomonas sanxanigenens</name>
    <dbReference type="NCBI Taxonomy" id="397260"/>
    <lineage>
        <taxon>Bacteria</taxon>
        <taxon>Pseudomonadati</taxon>
        <taxon>Pseudomonadota</taxon>
        <taxon>Alphaproteobacteria</taxon>
        <taxon>Sphingomonadales</taxon>
        <taxon>Sphingomonadaceae</taxon>
        <taxon>Sphingomonas</taxon>
    </lineage>
</organism>
<dbReference type="EMBL" id="QFNN01000014">
    <property type="protein sequence ID" value="PZO91124.1"/>
    <property type="molecule type" value="Genomic_DNA"/>
</dbReference>
<evidence type="ECO:0000259" key="2">
    <source>
        <dbReference type="PROSITE" id="PS50404"/>
    </source>
</evidence>
<protein>
    <submittedName>
        <fullName evidence="4">Glutathione S-transferase</fullName>
    </submittedName>
</protein>
<dbReference type="Pfam" id="PF00043">
    <property type="entry name" value="GST_C"/>
    <property type="match status" value="1"/>
</dbReference>
<dbReference type="GO" id="GO:0016740">
    <property type="term" value="F:transferase activity"/>
    <property type="evidence" value="ECO:0007669"/>
    <property type="project" value="UniProtKB-KW"/>
</dbReference>
<comment type="similarity">
    <text evidence="1">Belongs to the GST superfamily.</text>
</comment>
<name>A0A2W5A9C1_9SPHN</name>
<dbReference type="SFLD" id="SFLDG00358">
    <property type="entry name" value="Main_(cytGST)"/>
    <property type="match status" value="1"/>
</dbReference>
<dbReference type="Proteomes" id="UP000249066">
    <property type="component" value="Unassembled WGS sequence"/>
</dbReference>
<dbReference type="Pfam" id="PF02798">
    <property type="entry name" value="GST_N"/>
    <property type="match status" value="1"/>
</dbReference>
<evidence type="ECO:0000313" key="4">
    <source>
        <dbReference type="EMBL" id="PZO91124.1"/>
    </source>
</evidence>
<dbReference type="SFLD" id="SFLDS00019">
    <property type="entry name" value="Glutathione_Transferase_(cytos"/>
    <property type="match status" value="1"/>
</dbReference>
<reference evidence="4 5" key="1">
    <citation type="submission" date="2017-08" db="EMBL/GenBank/DDBJ databases">
        <title>Infants hospitalized years apart are colonized by the same room-sourced microbial strains.</title>
        <authorList>
            <person name="Brooks B."/>
            <person name="Olm M.R."/>
            <person name="Firek B.A."/>
            <person name="Baker R."/>
            <person name="Thomas B.C."/>
            <person name="Morowitz M.J."/>
            <person name="Banfield J.F."/>
        </authorList>
    </citation>
    <scope>NUCLEOTIDE SEQUENCE [LARGE SCALE GENOMIC DNA]</scope>
    <source>
        <strain evidence="4">S2_018_000_R2_101</strain>
    </source>
</reference>
<dbReference type="InterPro" id="IPR036282">
    <property type="entry name" value="Glutathione-S-Trfase_C_sf"/>
</dbReference>
<accession>A0A2W5A9C1</accession>
<dbReference type="InterPro" id="IPR040079">
    <property type="entry name" value="Glutathione_S-Trfase"/>
</dbReference>
<dbReference type="AlphaFoldDB" id="A0A2W5A9C1"/>
<dbReference type="SUPFAM" id="SSF47616">
    <property type="entry name" value="GST C-terminal domain-like"/>
    <property type="match status" value="1"/>
</dbReference>
<feature type="domain" description="GST C-terminal" evidence="3">
    <location>
        <begin position="86"/>
        <end position="205"/>
    </location>
</feature>
<dbReference type="Gene3D" id="1.20.1050.10">
    <property type="match status" value="1"/>
</dbReference>
<feature type="domain" description="GST N-terminal" evidence="2">
    <location>
        <begin position="2"/>
        <end position="84"/>
    </location>
</feature>
<evidence type="ECO:0000256" key="1">
    <source>
        <dbReference type="RuleBase" id="RU003494"/>
    </source>
</evidence>
<dbReference type="Gene3D" id="3.40.30.10">
    <property type="entry name" value="Glutaredoxin"/>
    <property type="match status" value="1"/>
</dbReference>
<dbReference type="InterPro" id="IPR004045">
    <property type="entry name" value="Glutathione_S-Trfase_N"/>
</dbReference>
<dbReference type="InterPro" id="IPR004046">
    <property type="entry name" value="GST_C"/>
</dbReference>
<dbReference type="PANTHER" id="PTHR44051">
    <property type="entry name" value="GLUTATHIONE S-TRANSFERASE-RELATED"/>
    <property type="match status" value="1"/>
</dbReference>
<keyword evidence="4" id="KW-0808">Transferase</keyword>
<proteinExistence type="inferred from homology"/>
<comment type="caution">
    <text evidence="4">The sequence shown here is derived from an EMBL/GenBank/DDBJ whole genome shotgun (WGS) entry which is preliminary data.</text>
</comment>
<dbReference type="InterPro" id="IPR010987">
    <property type="entry name" value="Glutathione-S-Trfase_C-like"/>
</dbReference>